<comment type="caution">
    <text evidence="3">The sequence shown here is derived from an EMBL/GenBank/DDBJ whole genome shotgun (WGS) entry which is preliminary data.</text>
</comment>
<dbReference type="InterPro" id="IPR050706">
    <property type="entry name" value="Cyclic-di-GMP_PDE-like"/>
</dbReference>
<dbReference type="Proteomes" id="UP000601768">
    <property type="component" value="Unassembled WGS sequence"/>
</dbReference>
<dbReference type="Pfam" id="PF00990">
    <property type="entry name" value="GGDEF"/>
    <property type="match status" value="1"/>
</dbReference>
<feature type="domain" description="EAL" evidence="1">
    <location>
        <begin position="254"/>
        <end position="506"/>
    </location>
</feature>
<proteinExistence type="predicted"/>
<dbReference type="Pfam" id="PF00563">
    <property type="entry name" value="EAL"/>
    <property type="match status" value="1"/>
</dbReference>
<dbReference type="PROSITE" id="PS50883">
    <property type="entry name" value="EAL"/>
    <property type="match status" value="1"/>
</dbReference>
<dbReference type="NCBIfam" id="TIGR00254">
    <property type="entry name" value="GGDEF"/>
    <property type="match status" value="1"/>
</dbReference>
<gene>
    <name evidence="3" type="ORF">H8B19_11885</name>
</gene>
<dbReference type="InterPro" id="IPR029787">
    <property type="entry name" value="Nucleotide_cyclase"/>
</dbReference>
<dbReference type="CDD" id="cd01948">
    <property type="entry name" value="EAL"/>
    <property type="match status" value="1"/>
</dbReference>
<keyword evidence="4" id="KW-1185">Reference proteome</keyword>
<dbReference type="PANTHER" id="PTHR33121">
    <property type="entry name" value="CYCLIC DI-GMP PHOSPHODIESTERASE PDEF"/>
    <property type="match status" value="1"/>
</dbReference>
<dbReference type="Gene3D" id="3.30.70.270">
    <property type="match status" value="1"/>
</dbReference>
<dbReference type="SUPFAM" id="SSF141868">
    <property type="entry name" value="EAL domain-like"/>
    <property type="match status" value="1"/>
</dbReference>
<reference evidence="3" key="2">
    <citation type="submission" date="2020-08" db="EMBL/GenBank/DDBJ databases">
        <authorList>
            <person name="Lai Q."/>
        </authorList>
    </citation>
    <scope>NUCLEOTIDE SEQUENCE</scope>
    <source>
        <strain evidence="3">S27-2</strain>
    </source>
</reference>
<dbReference type="AlphaFoldDB" id="A0A8J6IUS0"/>
<dbReference type="EMBL" id="JACNEP010000008">
    <property type="protein sequence ID" value="MBC3766579.1"/>
    <property type="molecule type" value="Genomic_DNA"/>
</dbReference>
<dbReference type="InterPro" id="IPR001633">
    <property type="entry name" value="EAL_dom"/>
</dbReference>
<sequence length="506" mass="56929">MDVEVKRFFVTAKSVQMVVAKLLDLQLIYPVEQAFFSQRLNGLIGNNSLPEIQSFAGIKHDFLLFSPNSQQAQFTLIALTQNTTTDKLTQLMNRASLIEGINQWQQNLNVDEKVALFIVELDSFSKINDVLEHATGDLVLFHLARRLETFSLSPCKLARLHGDEFGLAVRGIVEQKQIWQVAAWLEKQFESPFVVDGRTLYLSAKIGISSLPSPVKDAAELIKSAYVALAQAEKQPVDICSFYTEQFAGKLSEQLLLESELNDAIRQKNQLEVYYQPKQSLTSGNIEGVEALIRWNHPVNGMVSPAAFIPVAEQSDLICDITDLVIEQVCQDLTVFRQHGYKHRISINISARDFMRSDFVDNVLAILKRHHILPQEIELEITEGAFISDFSQCCNALNKLREAGFQISIDDFGTGYSSLSYLRKLPVDVLKIDMSFVREIEQSDAVKQIFKSLIGIARALKLKVVAEGVDNPQQREVLTQIGCDLIQGYLLSKPLALDSFLQKWCS</sequence>
<dbReference type="SMART" id="SM00052">
    <property type="entry name" value="EAL"/>
    <property type="match status" value="1"/>
</dbReference>
<evidence type="ECO:0000259" key="1">
    <source>
        <dbReference type="PROSITE" id="PS50883"/>
    </source>
</evidence>
<evidence type="ECO:0000313" key="3">
    <source>
        <dbReference type="EMBL" id="MBC3766579.1"/>
    </source>
</evidence>
<dbReference type="SMART" id="SM00267">
    <property type="entry name" value="GGDEF"/>
    <property type="match status" value="1"/>
</dbReference>
<dbReference type="RefSeq" id="WP_186507107.1">
    <property type="nucleotide sequence ID" value="NZ_JACNEP010000008.1"/>
</dbReference>
<accession>A0A8J6IUS0</accession>
<dbReference type="InterPro" id="IPR043128">
    <property type="entry name" value="Rev_trsase/Diguanyl_cyclase"/>
</dbReference>
<dbReference type="PANTHER" id="PTHR33121:SF79">
    <property type="entry name" value="CYCLIC DI-GMP PHOSPHODIESTERASE PDED-RELATED"/>
    <property type="match status" value="1"/>
</dbReference>
<dbReference type="Gene3D" id="3.20.20.450">
    <property type="entry name" value="EAL domain"/>
    <property type="match status" value="1"/>
</dbReference>
<name>A0A8J6IUS0_9ALTE</name>
<protein>
    <submittedName>
        <fullName evidence="3">Bifunctional diguanylate cyclase/phosphodiesterase</fullName>
    </submittedName>
</protein>
<reference evidence="3" key="1">
    <citation type="journal article" date="2018" name="Int. J. Syst. Evol. Microbiol.">
        <title>Neptunicella marina gen. nov., sp. nov., isolated from surface seawater.</title>
        <authorList>
            <person name="Liu X."/>
            <person name="Lai Q."/>
            <person name="Du Y."/>
            <person name="Zhang X."/>
            <person name="Liu Z."/>
            <person name="Sun F."/>
            <person name="Shao Z."/>
        </authorList>
    </citation>
    <scope>NUCLEOTIDE SEQUENCE</scope>
    <source>
        <strain evidence="3">S27-2</strain>
    </source>
</reference>
<organism evidence="3 4">
    <name type="scientific">Neptunicella marina</name>
    <dbReference type="NCBI Taxonomy" id="2125989"/>
    <lineage>
        <taxon>Bacteria</taxon>
        <taxon>Pseudomonadati</taxon>
        <taxon>Pseudomonadota</taxon>
        <taxon>Gammaproteobacteria</taxon>
        <taxon>Alteromonadales</taxon>
        <taxon>Alteromonadaceae</taxon>
        <taxon>Neptunicella</taxon>
    </lineage>
</organism>
<evidence type="ECO:0000259" key="2">
    <source>
        <dbReference type="PROSITE" id="PS50887"/>
    </source>
</evidence>
<evidence type="ECO:0000313" key="4">
    <source>
        <dbReference type="Proteomes" id="UP000601768"/>
    </source>
</evidence>
<feature type="domain" description="GGDEF" evidence="2">
    <location>
        <begin position="112"/>
        <end position="245"/>
    </location>
</feature>
<dbReference type="InterPro" id="IPR035919">
    <property type="entry name" value="EAL_sf"/>
</dbReference>
<dbReference type="CDD" id="cd01949">
    <property type="entry name" value="GGDEF"/>
    <property type="match status" value="1"/>
</dbReference>
<dbReference type="GO" id="GO:0071111">
    <property type="term" value="F:cyclic-guanylate-specific phosphodiesterase activity"/>
    <property type="evidence" value="ECO:0007669"/>
    <property type="project" value="InterPro"/>
</dbReference>
<dbReference type="PROSITE" id="PS50887">
    <property type="entry name" value="GGDEF"/>
    <property type="match status" value="1"/>
</dbReference>
<dbReference type="SUPFAM" id="SSF55073">
    <property type="entry name" value="Nucleotide cyclase"/>
    <property type="match status" value="1"/>
</dbReference>
<dbReference type="InterPro" id="IPR000160">
    <property type="entry name" value="GGDEF_dom"/>
</dbReference>